<feature type="transmembrane region" description="Helical" evidence="7">
    <location>
        <begin position="278"/>
        <end position="300"/>
    </location>
</feature>
<organism evidence="9 10">
    <name type="scientific">Brevibacillus centrosporus</name>
    <dbReference type="NCBI Taxonomy" id="54910"/>
    <lineage>
        <taxon>Bacteria</taxon>
        <taxon>Bacillati</taxon>
        <taxon>Bacillota</taxon>
        <taxon>Bacilli</taxon>
        <taxon>Bacillales</taxon>
        <taxon>Paenibacillaceae</taxon>
        <taxon>Brevibacillus</taxon>
    </lineage>
</organism>
<comment type="subcellular location">
    <subcellularLocation>
        <location evidence="1 7">Cell membrane</location>
        <topology evidence="1 7">Multi-pass membrane protein</topology>
    </subcellularLocation>
</comment>
<sequence>MIGFLVRRILAAIPVLFGVATLVFFILRLLPGDPIALMLAGAPADEETMNNLRQQFGLDQPLIMQYFTFLGHIATGNFGQSFVRSEPVMGMIGEQFVSTLMLTLASTVIAVVLGAVLGVISAIHRNGWADFVIRIISLLGISMPTFWSGILLILIFSVHLNWFPATGSGGFSRLVLPACALGLVGAGFIVRMVRNSMLEVINEQFIMTLRSKGLSERIVMYQHALRNALIPAVTMVGVQIGELLAGAVIIETVFARQGLGRLIVDAIMNKDFPTVEGAVLFTAIVYVVVNILVDVSYSVIDPRVRTSN</sequence>
<dbReference type="STRING" id="1884381.SAMN05518846_103289"/>
<evidence type="ECO:0000256" key="7">
    <source>
        <dbReference type="RuleBase" id="RU363032"/>
    </source>
</evidence>
<keyword evidence="2 7" id="KW-0813">Transport</keyword>
<dbReference type="RefSeq" id="WP_092267283.1">
    <property type="nucleotide sequence ID" value="NZ_CP176856.1"/>
</dbReference>
<evidence type="ECO:0000313" key="10">
    <source>
        <dbReference type="Proteomes" id="UP000198915"/>
    </source>
</evidence>
<dbReference type="Gene3D" id="1.10.3720.10">
    <property type="entry name" value="MetI-like"/>
    <property type="match status" value="1"/>
</dbReference>
<feature type="transmembrane region" description="Helical" evidence="7">
    <location>
        <begin position="170"/>
        <end position="190"/>
    </location>
</feature>
<dbReference type="SUPFAM" id="SSF161098">
    <property type="entry name" value="MetI-like"/>
    <property type="match status" value="1"/>
</dbReference>
<proteinExistence type="inferred from homology"/>
<keyword evidence="3" id="KW-1003">Cell membrane</keyword>
<evidence type="ECO:0000256" key="2">
    <source>
        <dbReference type="ARBA" id="ARBA00022448"/>
    </source>
</evidence>
<dbReference type="InterPro" id="IPR000515">
    <property type="entry name" value="MetI-like"/>
</dbReference>
<evidence type="ECO:0000256" key="3">
    <source>
        <dbReference type="ARBA" id="ARBA00022475"/>
    </source>
</evidence>
<name>A0A1I3R7V4_9BACL</name>
<dbReference type="Pfam" id="PF19300">
    <property type="entry name" value="BPD_transp_1_N"/>
    <property type="match status" value="1"/>
</dbReference>
<feature type="transmembrane region" description="Helical" evidence="7">
    <location>
        <begin position="228"/>
        <end position="250"/>
    </location>
</feature>
<feature type="transmembrane region" description="Helical" evidence="7">
    <location>
        <begin position="9"/>
        <end position="30"/>
    </location>
</feature>
<dbReference type="AlphaFoldDB" id="A0A1I3R7V4"/>
<protein>
    <submittedName>
        <fullName evidence="9">Peptide/nickel transport system permease protein</fullName>
    </submittedName>
</protein>
<feature type="transmembrane region" description="Helical" evidence="7">
    <location>
        <begin position="135"/>
        <end position="158"/>
    </location>
</feature>
<gene>
    <name evidence="9" type="ORF">SAMN05518846_103289</name>
</gene>
<evidence type="ECO:0000313" key="9">
    <source>
        <dbReference type="EMBL" id="SFJ41511.1"/>
    </source>
</evidence>
<feature type="transmembrane region" description="Helical" evidence="7">
    <location>
        <begin position="96"/>
        <end position="123"/>
    </location>
</feature>
<dbReference type="Pfam" id="PF00528">
    <property type="entry name" value="BPD_transp_1"/>
    <property type="match status" value="1"/>
</dbReference>
<feature type="domain" description="ABC transmembrane type-1" evidence="8">
    <location>
        <begin position="96"/>
        <end position="297"/>
    </location>
</feature>
<evidence type="ECO:0000256" key="1">
    <source>
        <dbReference type="ARBA" id="ARBA00004651"/>
    </source>
</evidence>
<dbReference type="EMBL" id="FORT01000003">
    <property type="protein sequence ID" value="SFJ41511.1"/>
    <property type="molecule type" value="Genomic_DNA"/>
</dbReference>
<dbReference type="InterPro" id="IPR045621">
    <property type="entry name" value="BPD_transp_1_N"/>
</dbReference>
<evidence type="ECO:0000256" key="5">
    <source>
        <dbReference type="ARBA" id="ARBA00022989"/>
    </source>
</evidence>
<dbReference type="GO" id="GO:0055085">
    <property type="term" value="P:transmembrane transport"/>
    <property type="evidence" value="ECO:0007669"/>
    <property type="project" value="InterPro"/>
</dbReference>
<dbReference type="GeneID" id="301128852"/>
<keyword evidence="6 7" id="KW-0472">Membrane</keyword>
<dbReference type="GO" id="GO:0005886">
    <property type="term" value="C:plasma membrane"/>
    <property type="evidence" value="ECO:0007669"/>
    <property type="project" value="UniProtKB-SubCell"/>
</dbReference>
<dbReference type="InterPro" id="IPR035906">
    <property type="entry name" value="MetI-like_sf"/>
</dbReference>
<evidence type="ECO:0000256" key="6">
    <source>
        <dbReference type="ARBA" id="ARBA00023136"/>
    </source>
</evidence>
<keyword evidence="5 7" id="KW-1133">Transmembrane helix</keyword>
<dbReference type="PANTHER" id="PTHR43163">
    <property type="entry name" value="DIPEPTIDE TRANSPORT SYSTEM PERMEASE PROTEIN DPPB-RELATED"/>
    <property type="match status" value="1"/>
</dbReference>
<accession>A0A1I3R7V4</accession>
<evidence type="ECO:0000259" key="8">
    <source>
        <dbReference type="PROSITE" id="PS50928"/>
    </source>
</evidence>
<keyword evidence="10" id="KW-1185">Reference proteome</keyword>
<reference evidence="10" key="1">
    <citation type="submission" date="2016-10" db="EMBL/GenBank/DDBJ databases">
        <authorList>
            <person name="Varghese N."/>
            <person name="Submissions S."/>
        </authorList>
    </citation>
    <scope>NUCLEOTIDE SEQUENCE [LARGE SCALE GENOMIC DNA]</scope>
    <source>
        <strain evidence="10">OK042</strain>
    </source>
</reference>
<evidence type="ECO:0000256" key="4">
    <source>
        <dbReference type="ARBA" id="ARBA00022692"/>
    </source>
</evidence>
<dbReference type="Proteomes" id="UP000198915">
    <property type="component" value="Unassembled WGS sequence"/>
</dbReference>
<comment type="similarity">
    <text evidence="7">Belongs to the binding-protein-dependent transport system permease family.</text>
</comment>
<dbReference type="CDD" id="cd06261">
    <property type="entry name" value="TM_PBP2"/>
    <property type="match status" value="1"/>
</dbReference>
<dbReference type="PROSITE" id="PS50928">
    <property type="entry name" value="ABC_TM1"/>
    <property type="match status" value="1"/>
</dbReference>
<dbReference type="PANTHER" id="PTHR43163:SF6">
    <property type="entry name" value="DIPEPTIDE TRANSPORT SYSTEM PERMEASE PROTEIN DPPB-RELATED"/>
    <property type="match status" value="1"/>
</dbReference>
<keyword evidence="4 7" id="KW-0812">Transmembrane</keyword>